<evidence type="ECO:0000313" key="8">
    <source>
        <dbReference type="EMBL" id="OQV17474.1"/>
    </source>
</evidence>
<dbReference type="PROSITE" id="PS50865">
    <property type="entry name" value="ZF_MYND_2"/>
    <property type="match status" value="1"/>
</dbReference>
<keyword evidence="4" id="KW-0103">Bromodomain</keyword>
<dbReference type="EMBL" id="MTYJ01000060">
    <property type="protein sequence ID" value="OQV17474.1"/>
    <property type="molecule type" value="Genomic_DNA"/>
</dbReference>
<evidence type="ECO:0000256" key="2">
    <source>
        <dbReference type="ARBA" id="ARBA00022771"/>
    </source>
</evidence>
<dbReference type="InterPro" id="IPR036427">
    <property type="entry name" value="Bromodomain-like_sf"/>
</dbReference>
<dbReference type="AlphaFoldDB" id="A0A1W0WQJ9"/>
<keyword evidence="3" id="KW-0862">Zinc</keyword>
<dbReference type="GO" id="GO:0003714">
    <property type="term" value="F:transcription corepressor activity"/>
    <property type="evidence" value="ECO:0007669"/>
    <property type="project" value="InterPro"/>
</dbReference>
<comment type="caution">
    <text evidence="8">The sequence shown here is derived from an EMBL/GenBank/DDBJ whole genome shotgun (WGS) entry which is preliminary data.</text>
</comment>
<dbReference type="GO" id="GO:0008270">
    <property type="term" value="F:zinc ion binding"/>
    <property type="evidence" value="ECO:0007669"/>
    <property type="project" value="UniProtKB-KW"/>
</dbReference>
<dbReference type="OrthoDB" id="10070875at2759"/>
<evidence type="ECO:0000313" key="9">
    <source>
        <dbReference type="Proteomes" id="UP000192578"/>
    </source>
</evidence>
<evidence type="ECO:0000256" key="4">
    <source>
        <dbReference type="ARBA" id="ARBA00023117"/>
    </source>
</evidence>
<dbReference type="InterPro" id="IPR002893">
    <property type="entry name" value="Znf_MYND"/>
</dbReference>
<reference evidence="9" key="1">
    <citation type="submission" date="2017-01" db="EMBL/GenBank/DDBJ databases">
        <title>Comparative genomics of anhydrobiosis in the tardigrade Hypsibius dujardini.</title>
        <authorList>
            <person name="Yoshida Y."/>
            <person name="Koutsovoulos G."/>
            <person name="Laetsch D."/>
            <person name="Stevens L."/>
            <person name="Kumar S."/>
            <person name="Horikawa D."/>
            <person name="Ishino K."/>
            <person name="Komine S."/>
            <person name="Tomita M."/>
            <person name="Blaxter M."/>
            <person name="Arakawa K."/>
        </authorList>
    </citation>
    <scope>NUCLEOTIDE SEQUENCE [LARGE SCALE GENOMIC DNA]</scope>
    <source>
        <strain evidence="9">Z151</strain>
    </source>
</reference>
<protein>
    <recommendedName>
        <fullName evidence="7">MYND-type domain-containing protein</fullName>
    </recommendedName>
</protein>
<sequence length="1144" mass="124278">MVFNFFSGFLSSSPFANQSETSVGRRFASWLARDFGQQLFASTSLTSSPMASPDIAPEARYVNRGSITPTSSLNGSSNGHQTPPPNNGSSSLESSPRAHNNTAAATRNLDLTNLASQHIRSGSSSTQRMLVLLSNLRTDPYCWMCHSMVGESISVRCIQCRRLFHKPCWTSHVRSAATVVDETHGSLLPDSCLECLAIADENARRDNILSRVGMPKLRTFLLYMLHFVEEKLEKENAGPFAKSRRHPADCDEALCPAALLRLKMKVADGQYTTYAQFLADLRGLLHKSIVIHGEDSGYSKAANYVLESCMQLCNSMDWCEECFERSLPRPGETIIAAILRSLVNPCSKLHVVVCIKMLGKMWPALVYRFDGEFVNVRFFGTLEFGRVHKSSVFLLYEKFELNMPVGELQQQRTGSEAAYEYALRQCRLHIAKLLLIPECSVQFSPKVTAYDGRLFMQTHSTQQTLFTNSPSTMPILGNAAAPINSPRLSAAVAQKRHANGTPKSPITPDLDKFFSELANNNGGGGGGGGPSRHLPSGLQQQASKRPHLLPTTSFPSLSSPDNSLRARTDVPINAMLHQVQQQNQTVLQASVLRGNGTTTAMEGVRAARNRSTSAGKGLRHDVTTANSPRTKAFFEGFFNGIASSGVTQNSGGSLNGTSVINGSSSNRTAPESPNLRPSSQQTFSSSSSRKSAEPKRFPSSCLSDQFAKKSLLGAALTSNNKAKEAASPNLNPFSAAVHAVQVIGQSNKSMTALWQQNGVGNSGEPRSRAASSSSSGEAVRAAEGGGKQSVKSGVTRPVSVGSLVQSAAAVAVAEPQQRERARDSPSSVGVMRPPSLERNGESGSPSERGSQETDPVQVVFEEPVVVFADEGPMKGVVTVTPRPAPDVVVESVVQKFTPPLASLVPATVGIVVPDVQKQLVELFHEMAKAAEVQQKLMDRVQQDVTAVGNECLKKFAEAQERLETMCQNQLRESQQMFGTASSQLQAIAQWVSQQGSSEPEAMAYKRGRQDALRNRANWIDKTKQSFWCCVCRNPAHMLCCGVTLYCSEDCQSADYSQHRQQCRRQLSSDFEDPVIHTPYGDLSVCQTFPQDDLNPPSPVEEDDEDHPLHIDVNDSSLEQYDTDPVEGEVQSAFEASAPVLDGDS</sequence>
<organism evidence="8 9">
    <name type="scientific">Hypsibius exemplaris</name>
    <name type="common">Freshwater tardigrade</name>
    <dbReference type="NCBI Taxonomy" id="2072580"/>
    <lineage>
        <taxon>Eukaryota</taxon>
        <taxon>Metazoa</taxon>
        <taxon>Ecdysozoa</taxon>
        <taxon>Tardigrada</taxon>
        <taxon>Eutardigrada</taxon>
        <taxon>Parachela</taxon>
        <taxon>Hypsibioidea</taxon>
        <taxon>Hypsibiidae</taxon>
        <taxon>Hypsibius</taxon>
    </lineage>
</organism>
<feature type="region of interest" description="Disordered" evidence="6">
    <location>
        <begin position="66"/>
        <end position="100"/>
    </location>
</feature>
<dbReference type="PANTHER" id="PTHR46379:SF1">
    <property type="entry name" value="ZINC FINGER MYND DOMAIN-CONTAINING PROTEIN 11"/>
    <property type="match status" value="1"/>
</dbReference>
<dbReference type="SUPFAM" id="SSF144232">
    <property type="entry name" value="HIT/MYND zinc finger-like"/>
    <property type="match status" value="1"/>
</dbReference>
<feature type="compositionally biased region" description="Polar residues" evidence="6">
    <location>
        <begin position="841"/>
        <end position="854"/>
    </location>
</feature>
<dbReference type="Proteomes" id="UP000192578">
    <property type="component" value="Unassembled WGS sequence"/>
</dbReference>
<dbReference type="PROSITE" id="PS01360">
    <property type="entry name" value="ZF_MYND_1"/>
    <property type="match status" value="1"/>
</dbReference>
<feature type="region of interest" description="Disordered" evidence="6">
    <location>
        <begin position="645"/>
        <end position="700"/>
    </location>
</feature>
<feature type="compositionally biased region" description="Polar residues" evidence="6">
    <location>
        <begin position="66"/>
        <end position="94"/>
    </location>
</feature>
<dbReference type="PANTHER" id="PTHR46379">
    <property type="entry name" value="ZINC FINGER MYND DOMAIN-CONTAINING"/>
    <property type="match status" value="1"/>
</dbReference>
<feature type="compositionally biased region" description="Low complexity" evidence="6">
    <location>
        <begin position="548"/>
        <end position="560"/>
    </location>
</feature>
<evidence type="ECO:0000256" key="3">
    <source>
        <dbReference type="ARBA" id="ARBA00022833"/>
    </source>
</evidence>
<feature type="compositionally biased region" description="Gly residues" evidence="6">
    <location>
        <begin position="521"/>
        <end position="530"/>
    </location>
</feature>
<dbReference type="InterPro" id="IPR047269">
    <property type="entry name" value="ZMY11"/>
</dbReference>
<dbReference type="GO" id="GO:0034243">
    <property type="term" value="P:regulation of transcription elongation by RNA polymerase II"/>
    <property type="evidence" value="ECO:0007669"/>
    <property type="project" value="InterPro"/>
</dbReference>
<keyword evidence="2 5" id="KW-0863">Zinc-finger</keyword>
<dbReference type="Gene3D" id="2.30.30.140">
    <property type="match status" value="1"/>
</dbReference>
<feature type="region of interest" description="Disordered" evidence="6">
    <location>
        <begin position="756"/>
        <end position="794"/>
    </location>
</feature>
<proteinExistence type="predicted"/>
<feature type="region of interest" description="Disordered" evidence="6">
    <location>
        <begin position="809"/>
        <end position="855"/>
    </location>
</feature>
<evidence type="ECO:0000256" key="6">
    <source>
        <dbReference type="SAM" id="MobiDB-lite"/>
    </source>
</evidence>
<dbReference type="GO" id="GO:0009966">
    <property type="term" value="P:regulation of signal transduction"/>
    <property type="evidence" value="ECO:0007669"/>
    <property type="project" value="TreeGrafter"/>
</dbReference>
<dbReference type="GO" id="GO:0005634">
    <property type="term" value="C:nucleus"/>
    <property type="evidence" value="ECO:0007669"/>
    <property type="project" value="TreeGrafter"/>
</dbReference>
<evidence type="ECO:0000259" key="7">
    <source>
        <dbReference type="PROSITE" id="PS50865"/>
    </source>
</evidence>
<dbReference type="SUPFAM" id="SSF63748">
    <property type="entry name" value="Tudor/PWWP/MBT"/>
    <property type="match status" value="1"/>
</dbReference>
<dbReference type="Gene3D" id="1.20.920.10">
    <property type="entry name" value="Bromodomain-like"/>
    <property type="match status" value="1"/>
</dbReference>
<feature type="compositionally biased region" description="Low complexity" evidence="6">
    <location>
        <begin position="762"/>
        <end position="782"/>
    </location>
</feature>
<name>A0A1W0WQJ9_HYPEX</name>
<feature type="region of interest" description="Disordered" evidence="6">
    <location>
        <begin position="1088"/>
        <end position="1125"/>
    </location>
</feature>
<gene>
    <name evidence="8" type="ORF">BV898_08408</name>
</gene>
<keyword evidence="9" id="KW-1185">Reference proteome</keyword>
<evidence type="ECO:0000256" key="1">
    <source>
        <dbReference type="ARBA" id="ARBA00022723"/>
    </source>
</evidence>
<feature type="compositionally biased region" description="Low complexity" evidence="6">
    <location>
        <begin position="678"/>
        <end position="689"/>
    </location>
</feature>
<keyword evidence="1" id="KW-0479">Metal-binding</keyword>
<feature type="compositionally biased region" description="Polar residues" evidence="6">
    <location>
        <begin position="645"/>
        <end position="677"/>
    </location>
</feature>
<feature type="domain" description="MYND-type" evidence="7">
    <location>
        <begin position="1028"/>
        <end position="1062"/>
    </location>
</feature>
<evidence type="ECO:0000256" key="5">
    <source>
        <dbReference type="PROSITE-ProRule" id="PRU00134"/>
    </source>
</evidence>
<accession>A0A1W0WQJ9</accession>
<feature type="region of interest" description="Disordered" evidence="6">
    <location>
        <begin position="493"/>
        <end position="565"/>
    </location>
</feature>
<dbReference type="SUPFAM" id="SSF47370">
    <property type="entry name" value="Bromodomain"/>
    <property type="match status" value="1"/>
</dbReference>